<dbReference type="EnsemblMetazoa" id="XM_038217576.1">
    <property type="protein sequence ID" value="XP_038073504.1"/>
    <property type="gene ID" value="LOC119741711"/>
</dbReference>
<dbReference type="GeneID" id="119741711"/>
<feature type="region of interest" description="Disordered" evidence="1">
    <location>
        <begin position="41"/>
        <end position="64"/>
    </location>
</feature>
<protein>
    <submittedName>
        <fullName evidence="2">Uncharacterized protein</fullName>
    </submittedName>
</protein>
<name>A0A914BBU4_PATMI</name>
<proteinExistence type="predicted"/>
<feature type="compositionally biased region" description="Polar residues" evidence="1">
    <location>
        <begin position="192"/>
        <end position="202"/>
    </location>
</feature>
<accession>A0A914BBU4</accession>
<evidence type="ECO:0000313" key="3">
    <source>
        <dbReference type="Proteomes" id="UP000887568"/>
    </source>
</evidence>
<organism evidence="2 3">
    <name type="scientific">Patiria miniata</name>
    <name type="common">Bat star</name>
    <name type="synonym">Asterina miniata</name>
    <dbReference type="NCBI Taxonomy" id="46514"/>
    <lineage>
        <taxon>Eukaryota</taxon>
        <taxon>Metazoa</taxon>
        <taxon>Echinodermata</taxon>
        <taxon>Eleutherozoa</taxon>
        <taxon>Asterozoa</taxon>
        <taxon>Asteroidea</taxon>
        <taxon>Valvatacea</taxon>
        <taxon>Valvatida</taxon>
        <taxon>Asterinidae</taxon>
        <taxon>Patiria</taxon>
    </lineage>
</organism>
<feature type="compositionally biased region" description="Low complexity" evidence="1">
    <location>
        <begin position="133"/>
        <end position="144"/>
    </location>
</feature>
<feature type="compositionally biased region" description="Basic and acidic residues" evidence="1">
    <location>
        <begin position="122"/>
        <end position="131"/>
    </location>
</feature>
<reference evidence="2" key="1">
    <citation type="submission" date="2022-11" db="UniProtKB">
        <authorList>
            <consortium name="EnsemblMetazoa"/>
        </authorList>
    </citation>
    <scope>IDENTIFICATION</scope>
</reference>
<feature type="region of interest" description="Disordered" evidence="1">
    <location>
        <begin position="122"/>
        <end position="173"/>
    </location>
</feature>
<keyword evidence="3" id="KW-1185">Reference proteome</keyword>
<dbReference type="AlphaFoldDB" id="A0A914BBU4"/>
<evidence type="ECO:0000313" key="2">
    <source>
        <dbReference type="EnsemblMetazoa" id="XP_038073504.1"/>
    </source>
</evidence>
<feature type="region of interest" description="Disordered" evidence="1">
    <location>
        <begin position="189"/>
        <end position="251"/>
    </location>
</feature>
<feature type="region of interest" description="Disordered" evidence="1">
    <location>
        <begin position="1"/>
        <end position="24"/>
    </location>
</feature>
<dbReference type="OrthoDB" id="10031171at2759"/>
<feature type="compositionally biased region" description="Polar residues" evidence="1">
    <location>
        <begin position="219"/>
        <end position="228"/>
    </location>
</feature>
<dbReference type="Proteomes" id="UP000887568">
    <property type="component" value="Unplaced"/>
</dbReference>
<evidence type="ECO:0000256" key="1">
    <source>
        <dbReference type="SAM" id="MobiDB-lite"/>
    </source>
</evidence>
<sequence length="394" mass="43875">MAMASDLGPVPLPKNKSKNRSLGWLTIRRSRSKNKYNLQNALPHASQHPDDRSGEGPLGNVDEDDIPKLVERLRILESDLTHRDPEVVITTQKYLIDALRRENGALRLLRHQVELLRRENTKLKKEAEKSQSKKLANGAKAKNGVSNGDVSETETLEEDSSKNITSLKMENERLRKSNDQLQNCLDEHKKQNSATNGLTNGEANGHEGTNGVAREEDVNGQNGRQSPSHGKKQRPVLKKGNDNGAGTSGTSLVTVNCLRKSDGNFHDCDEMLEERLKSHMAAKGVDLVLKEWSPGRDHHMVTLVFCLASNDLTQNIMKAVDGVSSDAEVILAVFHTASQESQRKDPETESLNLSVLSNACLVVDVFFSKRDSLYRCNQNNRAMSRLLHLFEMIC</sequence>
<dbReference type="RefSeq" id="XP_038073504.1">
    <property type="nucleotide sequence ID" value="XM_038217576.1"/>
</dbReference>
<dbReference type="OMA" id="WLTIRRS"/>